<dbReference type="GO" id="GO:0031624">
    <property type="term" value="F:ubiquitin conjugating enzyme binding"/>
    <property type="evidence" value="ECO:0007669"/>
    <property type="project" value="TreeGrafter"/>
</dbReference>
<dbReference type="OrthoDB" id="66510at2759"/>
<evidence type="ECO:0000313" key="2">
    <source>
        <dbReference type="EMBL" id="THH19287.1"/>
    </source>
</evidence>
<dbReference type="GO" id="GO:0000151">
    <property type="term" value="C:ubiquitin ligase complex"/>
    <property type="evidence" value="ECO:0007669"/>
    <property type="project" value="TreeGrafter"/>
</dbReference>
<dbReference type="GO" id="GO:0061630">
    <property type="term" value="F:ubiquitin protein ligase activity"/>
    <property type="evidence" value="ECO:0007669"/>
    <property type="project" value="TreeGrafter"/>
</dbReference>
<feature type="region of interest" description="Disordered" evidence="1">
    <location>
        <begin position="122"/>
        <end position="150"/>
    </location>
</feature>
<dbReference type="PANTHER" id="PTHR31531">
    <property type="entry name" value="E3 UBIQUITIN-PROTEIN LIGASE E3D FAMILY MEMBER"/>
    <property type="match status" value="1"/>
</dbReference>
<dbReference type="GO" id="GO:0005829">
    <property type="term" value="C:cytosol"/>
    <property type="evidence" value="ECO:0007669"/>
    <property type="project" value="TreeGrafter"/>
</dbReference>
<evidence type="ECO:0008006" key="4">
    <source>
        <dbReference type="Google" id="ProtNLM"/>
    </source>
</evidence>
<dbReference type="GO" id="GO:0043161">
    <property type="term" value="P:proteasome-mediated ubiquitin-dependent protein catabolic process"/>
    <property type="evidence" value="ECO:0007669"/>
    <property type="project" value="TreeGrafter"/>
</dbReference>
<dbReference type="Pfam" id="PF09814">
    <property type="entry name" value="HECT_2"/>
    <property type="match status" value="1"/>
</dbReference>
<accession>A0A4S4M400</accession>
<evidence type="ECO:0000256" key="1">
    <source>
        <dbReference type="SAM" id="MobiDB-lite"/>
    </source>
</evidence>
<dbReference type="AlphaFoldDB" id="A0A4S4M400"/>
<feature type="region of interest" description="Disordered" evidence="1">
    <location>
        <begin position="475"/>
        <end position="495"/>
    </location>
</feature>
<organism evidence="2 3">
    <name type="scientific">Bondarzewia mesenterica</name>
    <dbReference type="NCBI Taxonomy" id="1095465"/>
    <lineage>
        <taxon>Eukaryota</taxon>
        <taxon>Fungi</taxon>
        <taxon>Dikarya</taxon>
        <taxon>Basidiomycota</taxon>
        <taxon>Agaricomycotina</taxon>
        <taxon>Agaricomycetes</taxon>
        <taxon>Russulales</taxon>
        <taxon>Bondarzewiaceae</taxon>
        <taxon>Bondarzewia</taxon>
    </lineage>
</organism>
<protein>
    <recommendedName>
        <fullName evidence="4">HECT-like ubiquitin-conjugating enzyme-binding-domain-containing protein</fullName>
    </recommendedName>
</protein>
<dbReference type="PANTHER" id="PTHR31531:SF2">
    <property type="entry name" value="E3 UBIQUITIN-PROTEIN LIGASE E3D"/>
    <property type="match status" value="1"/>
</dbReference>
<feature type="compositionally biased region" description="Basic and acidic residues" evidence="1">
    <location>
        <begin position="10"/>
        <end position="19"/>
    </location>
</feature>
<comment type="caution">
    <text evidence="2">The sequence shown here is derived from an EMBL/GenBank/DDBJ whole genome shotgun (WGS) entry which is preliminary data.</text>
</comment>
<dbReference type="Proteomes" id="UP000310158">
    <property type="component" value="Unassembled WGS sequence"/>
</dbReference>
<dbReference type="GO" id="GO:0000209">
    <property type="term" value="P:protein polyubiquitination"/>
    <property type="evidence" value="ECO:0007669"/>
    <property type="project" value="TreeGrafter"/>
</dbReference>
<dbReference type="GO" id="GO:0030332">
    <property type="term" value="F:cyclin binding"/>
    <property type="evidence" value="ECO:0007669"/>
    <property type="project" value="TreeGrafter"/>
</dbReference>
<reference evidence="2 3" key="1">
    <citation type="submission" date="2019-02" db="EMBL/GenBank/DDBJ databases">
        <title>Genome sequencing of the rare red list fungi Bondarzewia mesenterica.</title>
        <authorList>
            <person name="Buettner E."/>
            <person name="Kellner H."/>
        </authorList>
    </citation>
    <scope>NUCLEOTIDE SEQUENCE [LARGE SCALE GENOMIC DNA]</scope>
    <source>
        <strain evidence="2 3">DSM 108281</strain>
    </source>
</reference>
<keyword evidence="3" id="KW-1185">Reference proteome</keyword>
<feature type="region of interest" description="Disordered" evidence="1">
    <location>
        <begin position="533"/>
        <end position="597"/>
    </location>
</feature>
<dbReference type="EMBL" id="SGPL01000050">
    <property type="protein sequence ID" value="THH19287.1"/>
    <property type="molecule type" value="Genomic_DNA"/>
</dbReference>
<evidence type="ECO:0000313" key="3">
    <source>
        <dbReference type="Proteomes" id="UP000310158"/>
    </source>
</evidence>
<feature type="region of interest" description="Disordered" evidence="1">
    <location>
        <begin position="1"/>
        <end position="24"/>
    </location>
</feature>
<dbReference type="GO" id="GO:0051865">
    <property type="term" value="P:protein autoubiquitination"/>
    <property type="evidence" value="ECO:0007669"/>
    <property type="project" value="TreeGrafter"/>
</dbReference>
<feature type="region of interest" description="Disordered" evidence="1">
    <location>
        <begin position="798"/>
        <end position="819"/>
    </location>
</feature>
<dbReference type="InterPro" id="IPR019193">
    <property type="entry name" value="UBQ-conj_enz_E2-bd_prot"/>
</dbReference>
<feature type="compositionally biased region" description="Low complexity" evidence="1">
    <location>
        <begin position="584"/>
        <end position="597"/>
    </location>
</feature>
<dbReference type="GO" id="GO:0006513">
    <property type="term" value="P:protein monoubiquitination"/>
    <property type="evidence" value="ECO:0007669"/>
    <property type="project" value="TreeGrafter"/>
</dbReference>
<name>A0A4S4M400_9AGAM</name>
<sequence length="1060" mass="117428">MATLIRPKTVHRDDDDHQFTHIGSSVPAPFPSPEERTRLLALGREEVQVQVQQSAWEGIPSQQQEANPFSDDAAIITVDDSSQSEQPGISQDVMPSIAHVQKSCLMMLNDLLSASNTTFMPSQWQPIVPDRRHSSPAHSRPSQSNPLDGFQSKSALQTLISNLRHCERDPEMVEARLSEDESEMLHELQMRVDALMPSLNLEDGELAVTLVSLLAHLHRLSIIGFASSSLGGTWRHTEMHASGDVFDVLTRQLSDFQLQRLLQTENVTDGVTPVVAVEKALLWTRIDDNLETVLRLCKRRTEGPRRHSSSLLDDHLPPEYDRADYEFEGPPGYVFDSAPGLTDSKAAQQSSASAASVSATMSEKMRLDLDAVTMAIDRLYLVAPQLHNQRVELNSSKLKQLEMARLAGPSTKSSDEKELERIVDMIGKASDRKLANQTVVLEGGMKAQLEKTRQRNLIRRQEFVEKLIEHNAVGRMHSQDASFQPPKLKDTPKCRDPDALLTLPEFIRESIPSGLQRPADPNAMLSLPEFVREAMPESAPPPPPPVSRSSSKKGLRNRSMSAPALNWLLPSGPRPGSETRITKSARSSRPGSSSGAKSLSSGIFICAELHVHYVAEHHESLRHVLAFLTVSGMTPGVNLEAEILNTPESHLRLRSGPITSPALVLPGLLSPGRQDVKVQSMHYEIKLPNAAPLPTTDPLPLLDATQLLASSPTTFICASCSLPLVQSARITRYDDLPSEYWGELVDAWMCHADQKLSAQVARHARGFWPEAGQALVGGSYILFDESAVVKTNTLRANKSTRDEKKAGVGPSLPTASPLDSRTLARARSKPDGFGCQPSGGVRWDDWSPVRCICGSFSGRSQEYTDEDGKTATVYRFFKYAIRPVSPSAEPSRIPLSAFIVEDMNELAQAHATYRFIVLDEEEERPRLLVWLFKPRMRLSYNAPTAYAIPKRGVIQAAKVLFKILGPSTARTDLSAYVLMPSPLFSCLNPHILTSVSFFFWRWFAGISILDRYPGFPQAEQLLYPMEVCQRLAVILTESNKCYPEAMRTMTGLQVGWLLRA</sequence>
<dbReference type="GO" id="GO:0005634">
    <property type="term" value="C:nucleus"/>
    <property type="evidence" value="ECO:0007669"/>
    <property type="project" value="TreeGrafter"/>
</dbReference>
<gene>
    <name evidence="2" type="ORF">EW146_g1847</name>
</gene>
<proteinExistence type="predicted"/>